<organism evidence="4 5">
    <name type="scientific">Alginatibacterium sediminis</name>
    <dbReference type="NCBI Taxonomy" id="2164068"/>
    <lineage>
        <taxon>Bacteria</taxon>
        <taxon>Pseudomonadati</taxon>
        <taxon>Pseudomonadota</taxon>
        <taxon>Gammaproteobacteria</taxon>
        <taxon>Alteromonadales</taxon>
        <taxon>Alteromonadaceae</taxon>
        <taxon>Alginatibacterium</taxon>
    </lineage>
</organism>
<dbReference type="GO" id="GO:0045892">
    <property type="term" value="P:negative regulation of DNA-templated transcription"/>
    <property type="evidence" value="ECO:0007669"/>
    <property type="project" value="InterPro"/>
</dbReference>
<protein>
    <submittedName>
        <fullName evidence="4">TetR family transcriptional regulator</fullName>
    </submittedName>
</protein>
<dbReference type="PANTHER" id="PTHR30328">
    <property type="entry name" value="TRANSCRIPTIONAL REPRESSOR"/>
    <property type="match status" value="1"/>
</dbReference>
<dbReference type="Proteomes" id="UP000286482">
    <property type="component" value="Unassembled WGS sequence"/>
</dbReference>
<dbReference type="InterPro" id="IPR009057">
    <property type="entry name" value="Homeodomain-like_sf"/>
</dbReference>
<sequence length="217" mass="24888">MANSISETKNKRRKLVDIRHDNLQQIMSVAEQLFAQRGYSGTTISAIAQSANLPKANVLYYFKSKEALYKAVLEHMLVVWMKHMDEMTSDQHPRDALRNYIVQKIKQSKDSPNGSKIFAAEILHGAPFLREQLETQLKQQFESTCQVFRDWIAKQWMDPISPEHLLFLLWSSTQAYADFSLQSSVLMDKSKLDDSDYEAGIELITRLVLKGCGISQI</sequence>
<dbReference type="SUPFAM" id="SSF48498">
    <property type="entry name" value="Tetracyclin repressor-like, C-terminal domain"/>
    <property type="match status" value="1"/>
</dbReference>
<name>A0A420EBD0_9ALTE</name>
<evidence type="ECO:0000313" key="5">
    <source>
        <dbReference type="Proteomes" id="UP000286482"/>
    </source>
</evidence>
<dbReference type="PANTHER" id="PTHR30328:SF54">
    <property type="entry name" value="HTH-TYPE TRANSCRIPTIONAL REPRESSOR SCO4008"/>
    <property type="match status" value="1"/>
</dbReference>
<gene>
    <name evidence="4" type="ORF">DBZ36_12090</name>
</gene>
<reference evidence="4 5" key="1">
    <citation type="submission" date="2018-09" db="EMBL/GenBank/DDBJ databases">
        <authorList>
            <person name="Wang Z."/>
        </authorList>
    </citation>
    <scope>NUCLEOTIDE SEQUENCE [LARGE SCALE GENOMIC DNA]</scope>
    <source>
        <strain evidence="4 5">ALS 81</strain>
    </source>
</reference>
<dbReference type="EMBL" id="RAQO01000006">
    <property type="protein sequence ID" value="RKF17981.1"/>
    <property type="molecule type" value="Genomic_DNA"/>
</dbReference>
<evidence type="ECO:0000256" key="2">
    <source>
        <dbReference type="PROSITE-ProRule" id="PRU00335"/>
    </source>
</evidence>
<keyword evidence="5" id="KW-1185">Reference proteome</keyword>
<evidence type="ECO:0000259" key="3">
    <source>
        <dbReference type="PROSITE" id="PS50977"/>
    </source>
</evidence>
<proteinExistence type="predicted"/>
<dbReference type="InterPro" id="IPR001647">
    <property type="entry name" value="HTH_TetR"/>
</dbReference>
<dbReference type="Pfam" id="PF08362">
    <property type="entry name" value="TetR_C_3"/>
    <property type="match status" value="1"/>
</dbReference>
<dbReference type="Gene3D" id="1.10.357.10">
    <property type="entry name" value="Tetracycline Repressor, domain 2"/>
    <property type="match status" value="1"/>
</dbReference>
<dbReference type="PROSITE" id="PS50977">
    <property type="entry name" value="HTH_TETR_2"/>
    <property type="match status" value="1"/>
</dbReference>
<accession>A0A420EBD0</accession>
<dbReference type="Pfam" id="PF00440">
    <property type="entry name" value="TetR_N"/>
    <property type="match status" value="1"/>
</dbReference>
<dbReference type="GO" id="GO:0003677">
    <property type="term" value="F:DNA binding"/>
    <property type="evidence" value="ECO:0007669"/>
    <property type="project" value="UniProtKB-UniRule"/>
</dbReference>
<feature type="domain" description="HTH tetR-type" evidence="3">
    <location>
        <begin position="20"/>
        <end position="80"/>
    </location>
</feature>
<evidence type="ECO:0000313" key="4">
    <source>
        <dbReference type="EMBL" id="RKF17981.1"/>
    </source>
</evidence>
<dbReference type="RefSeq" id="WP_120355207.1">
    <property type="nucleotide sequence ID" value="NZ_RAQO01000006.1"/>
</dbReference>
<dbReference type="InterPro" id="IPR013573">
    <property type="entry name" value="Tscrpt_reg_YcdC_C"/>
</dbReference>
<dbReference type="InterPro" id="IPR036271">
    <property type="entry name" value="Tet_transcr_reg_TetR-rel_C_sf"/>
</dbReference>
<evidence type="ECO:0000256" key="1">
    <source>
        <dbReference type="ARBA" id="ARBA00023125"/>
    </source>
</evidence>
<dbReference type="Gene3D" id="1.10.10.60">
    <property type="entry name" value="Homeodomain-like"/>
    <property type="match status" value="1"/>
</dbReference>
<feature type="DNA-binding region" description="H-T-H motif" evidence="2">
    <location>
        <begin position="43"/>
        <end position="62"/>
    </location>
</feature>
<dbReference type="InterPro" id="IPR050109">
    <property type="entry name" value="HTH-type_TetR-like_transc_reg"/>
</dbReference>
<comment type="caution">
    <text evidence="4">The sequence shown here is derived from an EMBL/GenBank/DDBJ whole genome shotgun (WGS) entry which is preliminary data.</text>
</comment>
<dbReference type="AlphaFoldDB" id="A0A420EBD0"/>
<dbReference type="PRINTS" id="PR00455">
    <property type="entry name" value="HTHTETR"/>
</dbReference>
<dbReference type="OrthoDB" id="6860332at2"/>
<dbReference type="SUPFAM" id="SSF46689">
    <property type="entry name" value="Homeodomain-like"/>
    <property type="match status" value="1"/>
</dbReference>
<keyword evidence="1 2" id="KW-0238">DNA-binding</keyword>